<dbReference type="EMBL" id="MK500588">
    <property type="protein sequence ID" value="QBK92974.1"/>
    <property type="molecule type" value="Genomic_DNA"/>
</dbReference>
<evidence type="ECO:0000313" key="1">
    <source>
        <dbReference type="EMBL" id="QBK92974.1"/>
    </source>
</evidence>
<gene>
    <name evidence="1" type="ORF">LCPAC403_01080</name>
</gene>
<proteinExistence type="predicted"/>
<protein>
    <submittedName>
        <fullName evidence="1">Uncharacterized protein</fullName>
    </submittedName>
</protein>
<name>A0A481ZAN1_9VIRU</name>
<organism evidence="1">
    <name type="scientific">Pithovirus LCPAC403</name>
    <dbReference type="NCBI Taxonomy" id="2506596"/>
    <lineage>
        <taxon>Viruses</taxon>
        <taxon>Pithoviruses</taxon>
    </lineage>
</organism>
<reference evidence="1" key="1">
    <citation type="journal article" date="2019" name="MBio">
        <title>Virus Genomes from Deep Sea Sediments Expand the Ocean Megavirome and Support Independent Origins of Viral Gigantism.</title>
        <authorList>
            <person name="Backstrom D."/>
            <person name="Yutin N."/>
            <person name="Jorgensen S.L."/>
            <person name="Dharamshi J."/>
            <person name="Homa F."/>
            <person name="Zaremba-Niedwiedzka K."/>
            <person name="Spang A."/>
            <person name="Wolf Y.I."/>
            <person name="Koonin E.V."/>
            <person name="Ettema T.J."/>
        </authorList>
    </citation>
    <scope>NUCLEOTIDE SEQUENCE</scope>
</reference>
<sequence>MQESKLGEPTTASTNRIIANLALFDSNDPLLWEQAYKETMEKKYAKGTRKFSRKIYGKPYQDPQIFLIPRVRGGPSYKHYDLKNADPGDLQYCPISKGYPQQNVSSFTLGPYPGEGLCLVNSAFSKIICIMHIEGGGKIDFKRKCFWRPARKPHRNMEIVNDSTMKVDGIEVDIQTWLKNHESSWLKEWTGWSQSIALTSRGGFNWDNGSDVVMYKAKGKYIKFQEWKMECYVKPSFKLLPKTDVFQFLHDVYHNKKISVGLVHPMARRDGKIQPMTKEYLKDLLISDQNMICQPYVIAAKLMNIEF</sequence>
<accession>A0A481ZAN1</accession>